<name>A0A167NS15_9HYPO</name>
<organism evidence="4 5">
    <name type="scientific">Niveomyces insectorum RCEF 264</name>
    <dbReference type="NCBI Taxonomy" id="1081102"/>
    <lineage>
        <taxon>Eukaryota</taxon>
        <taxon>Fungi</taxon>
        <taxon>Dikarya</taxon>
        <taxon>Ascomycota</taxon>
        <taxon>Pezizomycotina</taxon>
        <taxon>Sordariomycetes</taxon>
        <taxon>Hypocreomycetidae</taxon>
        <taxon>Hypocreales</taxon>
        <taxon>Cordycipitaceae</taxon>
        <taxon>Niveomyces</taxon>
    </lineage>
</organism>
<evidence type="ECO:0000313" key="4">
    <source>
        <dbReference type="EMBL" id="OAA55852.1"/>
    </source>
</evidence>
<dbReference type="PROSITE" id="PS51471">
    <property type="entry name" value="FE2OG_OXY"/>
    <property type="match status" value="1"/>
</dbReference>
<dbReference type="GO" id="GO:0046872">
    <property type="term" value="F:metal ion binding"/>
    <property type="evidence" value="ECO:0007669"/>
    <property type="project" value="UniProtKB-KW"/>
</dbReference>
<dbReference type="Proteomes" id="UP000076874">
    <property type="component" value="Unassembled WGS sequence"/>
</dbReference>
<protein>
    <submittedName>
        <fullName evidence="4">Oxoglutarate/iron-dependent oxygenase</fullName>
    </submittedName>
</protein>
<dbReference type="InterPro" id="IPR005123">
    <property type="entry name" value="Oxoglu/Fe-dep_dioxygenase_dom"/>
</dbReference>
<dbReference type="InterPro" id="IPR050231">
    <property type="entry name" value="Iron_ascorbate_oxido_reductase"/>
</dbReference>
<dbReference type="Pfam" id="PF03171">
    <property type="entry name" value="2OG-FeII_Oxy"/>
    <property type="match status" value="1"/>
</dbReference>
<dbReference type="PANTHER" id="PTHR47990">
    <property type="entry name" value="2-OXOGLUTARATE (2OG) AND FE(II)-DEPENDENT OXYGENASE SUPERFAMILY PROTEIN-RELATED"/>
    <property type="match status" value="1"/>
</dbReference>
<comment type="caution">
    <text evidence="4">The sequence shown here is derived from an EMBL/GenBank/DDBJ whole genome shotgun (WGS) entry which is preliminary data.</text>
</comment>
<dbReference type="Pfam" id="PF14226">
    <property type="entry name" value="DIOX_N"/>
    <property type="match status" value="1"/>
</dbReference>
<dbReference type="EMBL" id="AZHD01000018">
    <property type="protein sequence ID" value="OAA55852.1"/>
    <property type="molecule type" value="Genomic_DNA"/>
</dbReference>
<evidence type="ECO:0000259" key="3">
    <source>
        <dbReference type="PROSITE" id="PS51471"/>
    </source>
</evidence>
<keyword evidence="2" id="KW-0560">Oxidoreductase</keyword>
<gene>
    <name evidence="4" type="ORF">SPI_08059</name>
</gene>
<dbReference type="OrthoDB" id="288590at2759"/>
<accession>A0A167NS15</accession>
<dbReference type="Gene3D" id="2.60.120.330">
    <property type="entry name" value="B-lactam Antibiotic, Isopenicillin N Synthase, Chain"/>
    <property type="match status" value="1"/>
</dbReference>
<dbReference type="InterPro" id="IPR027443">
    <property type="entry name" value="IPNS-like_sf"/>
</dbReference>
<keyword evidence="5" id="KW-1185">Reference proteome</keyword>
<dbReference type="InterPro" id="IPR044861">
    <property type="entry name" value="IPNS-like_FE2OG_OXY"/>
</dbReference>
<dbReference type="SUPFAM" id="SSF51197">
    <property type="entry name" value="Clavaminate synthase-like"/>
    <property type="match status" value="1"/>
</dbReference>
<dbReference type="GO" id="GO:0044283">
    <property type="term" value="P:small molecule biosynthetic process"/>
    <property type="evidence" value="ECO:0007669"/>
    <property type="project" value="UniProtKB-ARBA"/>
</dbReference>
<evidence type="ECO:0000256" key="2">
    <source>
        <dbReference type="RuleBase" id="RU003682"/>
    </source>
</evidence>
<feature type="domain" description="Fe2OG dioxygenase" evidence="3">
    <location>
        <begin position="176"/>
        <end position="282"/>
    </location>
</feature>
<dbReference type="GO" id="GO:0016491">
    <property type="term" value="F:oxidoreductase activity"/>
    <property type="evidence" value="ECO:0007669"/>
    <property type="project" value="UniProtKB-KW"/>
</dbReference>
<reference evidence="4 5" key="1">
    <citation type="journal article" date="2016" name="Genome Biol. Evol.">
        <title>Divergent and convergent evolution of fungal pathogenicity.</title>
        <authorList>
            <person name="Shang Y."/>
            <person name="Xiao G."/>
            <person name="Zheng P."/>
            <person name="Cen K."/>
            <person name="Zhan S."/>
            <person name="Wang C."/>
        </authorList>
    </citation>
    <scope>NUCLEOTIDE SEQUENCE [LARGE SCALE GENOMIC DNA]</scope>
    <source>
        <strain evidence="4 5">RCEF 264</strain>
    </source>
</reference>
<proteinExistence type="inferred from homology"/>
<evidence type="ECO:0000313" key="5">
    <source>
        <dbReference type="Proteomes" id="UP000076874"/>
    </source>
</evidence>
<dbReference type="AlphaFoldDB" id="A0A167NS15"/>
<evidence type="ECO:0000256" key="1">
    <source>
        <dbReference type="ARBA" id="ARBA00008056"/>
    </source>
</evidence>
<dbReference type="InterPro" id="IPR026992">
    <property type="entry name" value="DIOX_N"/>
</dbReference>
<sequence>MTAHEIPVINVAPFLAPNSTQAERDAVVVQVRDACRVYGFFQLEGHGISQELQDEVFRCAKTFFALPLEEKQKVGMHHAVGKSNRGYEMIGQQQLQYDALPDYKEGIYIGAEIPPDDARAGKFLQGPNLWPASLPDETFRKPITQYRAETLELAHKLLRILVLGLPYGANVLEEFTFQPVANIRLLHYPPQESTDQRHVGAGAHTDFGCITLLLQEPDQTGLEVLYPPTNEWIPVPAVAGRYVVNIGDLLQGWTAGEYRSAMHRVRNLGGKDRYSIPFFYNGNMDFTLRPLDGSDDAHAITVEQHIQNKFSASYSLKAQKGSA</sequence>
<dbReference type="PRINTS" id="PR00682">
    <property type="entry name" value="IPNSYNTHASE"/>
</dbReference>
<keyword evidence="2" id="KW-0479">Metal-binding</keyword>
<comment type="similarity">
    <text evidence="1 2">Belongs to the iron/ascorbate-dependent oxidoreductase family.</text>
</comment>
<keyword evidence="2" id="KW-0408">Iron</keyword>